<dbReference type="SUPFAM" id="SSF47781">
    <property type="entry name" value="RuvA domain 2-like"/>
    <property type="match status" value="1"/>
</dbReference>
<keyword evidence="2" id="KW-1185">Reference proteome</keyword>
<gene>
    <name evidence="1" type="ORF">GCM10023143_23590</name>
</gene>
<accession>A0ABP8FY50</accession>
<sequence length="694" mass="78793">MKITVTLWRPLLFGLFWPVCLPAQTRDEPSEERQAAIEDLAEAQEEETEDDESWQQLTALRHQRIDLNTATEETLNLIPFLSPLQVSSFLQYRDVLGKLASIYELQAVPGFDPVTIRRLLPYVTTGGDDLSTRYTFSELFKKGTSTLLFRYGRTLERSRGYRIADTAEAAGRSYYPGSPDKILLRYRYLFSRHLSYGITAEKDPGEEWFGGTQRRGFDFYSVHLFLQDRGHLKALVLGDFTVNLGQGLVNWQSLAFGKGAMVMNIRRTAPLLRPHTAAGESAFYRGGGATLRYGAWEFTAFGSYRNLDATLITADTAAGTKLFSGFRSSGYHRTPGELAGRASIGQASAGGNISFHRQGWHIGINGLYHRLSGSLQKRPALYNRFALQGNRFSQLSLDYSAALHNLYFFGEAALSGGQGWAAVSGLLISADPKIDLALLYRYADKQYQTLYGNSFGNSGAGERGFYTGFTLRPAKDLSVSGYADFFQYAWLKYRVNAPSNGNEYMFQAVWEPSSGWGALLRYQRQEKPLNSGEEDWPVDVVSPARRNRLRLQVHSSAEKRFEVRGRADLVFFKQEKQPASNGMLIYGELLAGWTDRFRSSFRMGYFHTDDFDARIYTYERNVRYVYSIPFFYGEGLRAYLLLHYRLGRSADIGMRMSRTVYFDRELIGSGLDEISGRHKTTFTLQLLWEFEKKQ</sequence>
<dbReference type="RefSeq" id="WP_344979533.1">
    <property type="nucleotide sequence ID" value="NZ_BAABFN010000005.1"/>
</dbReference>
<dbReference type="Proteomes" id="UP001501207">
    <property type="component" value="Unassembled WGS sequence"/>
</dbReference>
<dbReference type="EMBL" id="BAABFN010000005">
    <property type="protein sequence ID" value="GAA4313357.1"/>
    <property type="molecule type" value="Genomic_DNA"/>
</dbReference>
<evidence type="ECO:0000313" key="1">
    <source>
        <dbReference type="EMBL" id="GAA4313357.1"/>
    </source>
</evidence>
<protein>
    <submittedName>
        <fullName evidence="1">Helix-hairpin-helix domain-containing protein</fullName>
    </submittedName>
</protein>
<proteinExistence type="predicted"/>
<dbReference type="InterPro" id="IPR010994">
    <property type="entry name" value="RuvA_2-like"/>
</dbReference>
<dbReference type="Gene3D" id="1.10.150.320">
    <property type="entry name" value="Photosystem II 12 kDa extrinsic protein"/>
    <property type="match status" value="1"/>
</dbReference>
<reference evidence="2" key="1">
    <citation type="journal article" date="2019" name="Int. J. Syst. Evol. Microbiol.">
        <title>The Global Catalogue of Microorganisms (GCM) 10K type strain sequencing project: providing services to taxonomists for standard genome sequencing and annotation.</title>
        <authorList>
            <consortium name="The Broad Institute Genomics Platform"/>
            <consortium name="The Broad Institute Genome Sequencing Center for Infectious Disease"/>
            <person name="Wu L."/>
            <person name="Ma J."/>
        </authorList>
    </citation>
    <scope>NUCLEOTIDE SEQUENCE [LARGE SCALE GENOMIC DNA]</scope>
    <source>
        <strain evidence="2">JCM 17664</strain>
    </source>
</reference>
<dbReference type="Pfam" id="PF12836">
    <property type="entry name" value="HHH_3"/>
    <property type="match status" value="1"/>
</dbReference>
<evidence type="ECO:0000313" key="2">
    <source>
        <dbReference type="Proteomes" id="UP001501207"/>
    </source>
</evidence>
<name>A0ABP8FY50_9BACT</name>
<comment type="caution">
    <text evidence="1">The sequence shown here is derived from an EMBL/GenBank/DDBJ whole genome shotgun (WGS) entry which is preliminary data.</text>
</comment>
<organism evidence="1 2">
    <name type="scientific">Compostibacter hankyongensis</name>
    <dbReference type="NCBI Taxonomy" id="1007089"/>
    <lineage>
        <taxon>Bacteria</taxon>
        <taxon>Pseudomonadati</taxon>
        <taxon>Bacteroidota</taxon>
        <taxon>Chitinophagia</taxon>
        <taxon>Chitinophagales</taxon>
        <taxon>Chitinophagaceae</taxon>
        <taxon>Compostibacter</taxon>
    </lineage>
</organism>